<keyword evidence="2" id="KW-0496">Mitochondrion</keyword>
<protein>
    <submittedName>
        <fullName evidence="2">Uncharacterized protein</fullName>
    </submittedName>
</protein>
<evidence type="ECO:0000256" key="1">
    <source>
        <dbReference type="SAM" id="MobiDB-lite"/>
    </source>
</evidence>
<evidence type="ECO:0000313" key="2">
    <source>
        <dbReference type="EMBL" id="KUM50670.1"/>
    </source>
</evidence>
<reference evidence="2" key="1">
    <citation type="journal article" date="2015" name="Genome Biol. Evol.">
        <title>Organellar Genomes of White Spruce (Picea glauca): Assembly and Annotation.</title>
        <authorList>
            <person name="Jackman S.D."/>
            <person name="Warren R.L."/>
            <person name="Gibb E.A."/>
            <person name="Vandervalk B.P."/>
            <person name="Mohamadi H."/>
            <person name="Chu J."/>
            <person name="Raymond A."/>
            <person name="Pleasance S."/>
            <person name="Coope R."/>
            <person name="Wildung M.R."/>
            <person name="Ritland C.E."/>
            <person name="Bousquet J."/>
            <person name="Jones S.J."/>
            <person name="Bohlmann J."/>
            <person name="Birol I."/>
        </authorList>
    </citation>
    <scope>NUCLEOTIDE SEQUENCE [LARGE SCALE GENOMIC DNA]</scope>
    <source>
        <tissue evidence="2">Flushing bud</tissue>
    </source>
</reference>
<name>A0A101M4H4_PICGL</name>
<proteinExistence type="predicted"/>
<comment type="caution">
    <text evidence="2">The sequence shown here is derived from an EMBL/GenBank/DDBJ whole genome shotgun (WGS) entry which is preliminary data.</text>
</comment>
<gene>
    <name evidence="2" type="ORF">ABT39_MTgene514</name>
</gene>
<feature type="compositionally biased region" description="Basic and acidic residues" evidence="1">
    <location>
        <begin position="23"/>
        <end position="37"/>
    </location>
</feature>
<feature type="region of interest" description="Disordered" evidence="1">
    <location>
        <begin position="1"/>
        <end position="37"/>
    </location>
</feature>
<dbReference type="AlphaFoldDB" id="A0A101M4H4"/>
<dbReference type="EMBL" id="LKAM01000001">
    <property type="protein sequence ID" value="KUM50670.1"/>
    <property type="molecule type" value="Genomic_DNA"/>
</dbReference>
<sequence>MKKDATIQTVEAEPTLEEVVEQPEPRDPVEVGDKDDPSDVLVDVRRLLQEPEPLQAVKQVSEGNGTSPASPTPLVPLNHMVPPFSNPFLSLPWYNHISGSSSILEWVYIYKAMDF</sequence>
<accession>A0A101M4H4</accession>
<organism evidence="2">
    <name type="scientific">Picea glauca</name>
    <name type="common">White spruce</name>
    <name type="synonym">Pinus glauca</name>
    <dbReference type="NCBI Taxonomy" id="3330"/>
    <lineage>
        <taxon>Eukaryota</taxon>
        <taxon>Viridiplantae</taxon>
        <taxon>Streptophyta</taxon>
        <taxon>Embryophyta</taxon>
        <taxon>Tracheophyta</taxon>
        <taxon>Spermatophyta</taxon>
        <taxon>Pinopsida</taxon>
        <taxon>Pinidae</taxon>
        <taxon>Conifers I</taxon>
        <taxon>Pinales</taxon>
        <taxon>Pinaceae</taxon>
        <taxon>Picea</taxon>
    </lineage>
</organism>
<geneLocation type="mitochondrion" evidence="2"/>